<sequence length="153" mass="17068">MTEPNHDGWPDKYSDPRDRPHPDVLRITVESFDDTFEDTLTAVNAIADGDPQPAVVSFATVGELRTILTNRRIELLQTLMDTEGAAKSSSALAKALNRDYKPVHDDVTRLADYGIVFIVEDDGRSKRPYLPYERIRLDVELTANNPGEEPATA</sequence>
<name>A0A481RIC7_HALEZ</name>
<dbReference type="Proteomes" id="UP000293073">
    <property type="component" value="Chromosome"/>
</dbReference>
<organism evidence="2 3">
    <name type="scientific">Halorubrum ezzemoulense</name>
    <name type="common">Halorubrum chaoviator</name>
    <dbReference type="NCBI Taxonomy" id="337243"/>
    <lineage>
        <taxon>Archaea</taxon>
        <taxon>Methanobacteriati</taxon>
        <taxon>Methanobacteriota</taxon>
        <taxon>Stenosarchaea group</taxon>
        <taxon>Halobacteria</taxon>
        <taxon>Halobacteriales</taxon>
        <taxon>Haloferacaceae</taxon>
        <taxon>Halorubrum</taxon>
    </lineage>
</organism>
<gene>
    <name evidence="2" type="ORF">EO776_13885</name>
</gene>
<dbReference type="KEGG" id="hezz:EO776_13885"/>
<dbReference type="RefSeq" id="WP_129452473.1">
    <property type="nucleotide sequence ID" value="NZ_CP034940.1"/>
</dbReference>
<evidence type="ECO:0000256" key="1">
    <source>
        <dbReference type="SAM" id="MobiDB-lite"/>
    </source>
</evidence>
<proteinExistence type="predicted"/>
<reference evidence="3" key="1">
    <citation type="submission" date="2019-01" db="EMBL/GenBank/DDBJ databases">
        <title>Complete genome of Halorubrum ezzemoulense strain FB21.</title>
        <authorList>
            <person name="Feng Y."/>
            <person name="Louyakis A.S."/>
            <person name="Papke R.T."/>
            <person name="Gogarten J.P."/>
        </authorList>
    </citation>
    <scope>NUCLEOTIDE SEQUENCE [LARGE SCALE GENOMIC DNA]</scope>
    <source>
        <strain evidence="3">Fb21</strain>
    </source>
</reference>
<dbReference type="AlphaFoldDB" id="A0A481RIC7"/>
<dbReference type="GeneID" id="301360927"/>
<evidence type="ECO:0000313" key="2">
    <source>
        <dbReference type="EMBL" id="QAY21029.1"/>
    </source>
</evidence>
<feature type="region of interest" description="Disordered" evidence="1">
    <location>
        <begin position="1"/>
        <end position="22"/>
    </location>
</feature>
<evidence type="ECO:0000313" key="3">
    <source>
        <dbReference type="Proteomes" id="UP000293073"/>
    </source>
</evidence>
<accession>A0A481RIC7</accession>
<dbReference type="EMBL" id="CP034940">
    <property type="protein sequence ID" value="QAY21029.1"/>
    <property type="molecule type" value="Genomic_DNA"/>
</dbReference>
<dbReference type="Pfam" id="PF25212">
    <property type="entry name" value="HVO_A0114"/>
    <property type="match status" value="1"/>
</dbReference>
<protein>
    <submittedName>
        <fullName evidence="2">Uncharacterized protein</fullName>
    </submittedName>
</protein>